<dbReference type="EMBL" id="CAJVQA010028266">
    <property type="protein sequence ID" value="CAG8794188.1"/>
    <property type="molecule type" value="Genomic_DNA"/>
</dbReference>
<keyword evidence="2" id="KW-1185">Reference proteome</keyword>
<proteinExistence type="predicted"/>
<evidence type="ECO:0000313" key="1">
    <source>
        <dbReference type="EMBL" id="CAG8794188.1"/>
    </source>
</evidence>
<dbReference type="OrthoDB" id="2425728at2759"/>
<protein>
    <submittedName>
        <fullName evidence="1">24032_t:CDS:1</fullName>
    </submittedName>
</protein>
<dbReference type="AlphaFoldDB" id="A0A9N9JT01"/>
<sequence length="61" mass="7023">QALRHVVDGLKDSRFSGFGDNINGFFDLTTDSKLHKIFSNWYAIENLLLYLQKEANENSCK</sequence>
<name>A0A9N9JT01_9GLOM</name>
<reference evidence="1" key="1">
    <citation type="submission" date="2021-06" db="EMBL/GenBank/DDBJ databases">
        <authorList>
            <person name="Kallberg Y."/>
            <person name="Tangrot J."/>
            <person name="Rosling A."/>
        </authorList>
    </citation>
    <scope>NUCLEOTIDE SEQUENCE</scope>
    <source>
        <strain evidence="1">FL966</strain>
    </source>
</reference>
<dbReference type="Proteomes" id="UP000789759">
    <property type="component" value="Unassembled WGS sequence"/>
</dbReference>
<comment type="caution">
    <text evidence="1">The sequence shown here is derived from an EMBL/GenBank/DDBJ whole genome shotgun (WGS) entry which is preliminary data.</text>
</comment>
<feature type="non-terminal residue" evidence="1">
    <location>
        <position position="1"/>
    </location>
</feature>
<accession>A0A9N9JT01</accession>
<gene>
    <name evidence="1" type="ORF">CPELLU_LOCUS17222</name>
</gene>
<organism evidence="1 2">
    <name type="scientific">Cetraspora pellucida</name>
    <dbReference type="NCBI Taxonomy" id="1433469"/>
    <lineage>
        <taxon>Eukaryota</taxon>
        <taxon>Fungi</taxon>
        <taxon>Fungi incertae sedis</taxon>
        <taxon>Mucoromycota</taxon>
        <taxon>Glomeromycotina</taxon>
        <taxon>Glomeromycetes</taxon>
        <taxon>Diversisporales</taxon>
        <taxon>Gigasporaceae</taxon>
        <taxon>Cetraspora</taxon>
    </lineage>
</organism>
<evidence type="ECO:0000313" key="2">
    <source>
        <dbReference type="Proteomes" id="UP000789759"/>
    </source>
</evidence>